<dbReference type="Proteomes" id="UP000694941">
    <property type="component" value="Unplaced"/>
</dbReference>
<feature type="compositionally biased region" description="Basic and acidic residues" evidence="1">
    <location>
        <begin position="508"/>
        <end position="518"/>
    </location>
</feature>
<organism evidence="2 3">
    <name type="scientific">Limulus polyphemus</name>
    <name type="common">Atlantic horseshoe crab</name>
    <dbReference type="NCBI Taxonomy" id="6850"/>
    <lineage>
        <taxon>Eukaryota</taxon>
        <taxon>Metazoa</taxon>
        <taxon>Ecdysozoa</taxon>
        <taxon>Arthropoda</taxon>
        <taxon>Chelicerata</taxon>
        <taxon>Merostomata</taxon>
        <taxon>Xiphosura</taxon>
        <taxon>Limulidae</taxon>
        <taxon>Limulus</taxon>
    </lineage>
</organism>
<evidence type="ECO:0000313" key="3">
    <source>
        <dbReference type="RefSeq" id="XP_013772161.1"/>
    </source>
</evidence>
<feature type="region of interest" description="Disordered" evidence="1">
    <location>
        <begin position="478"/>
        <end position="541"/>
    </location>
</feature>
<accession>A0ABM1B0A7</accession>
<evidence type="ECO:0000256" key="1">
    <source>
        <dbReference type="SAM" id="MobiDB-lite"/>
    </source>
</evidence>
<sequence>MATDINSDIQKLTGLWNAHGKNDHIKPIADMDKQEVLNLLCIILELYESSWSWNVENNVENRKRIQSCLRRLNLDYLIKGSTELEGSNSKVTRLVGALWEKLQQKYGSGGLKQRCLQVQMKRQKQYQQKQEKSVAKRNEEQVCETYVVFSKQSLEKSSLLELQKEEQFSSADSQDLFIDRKIPSGKELPRTPVLPLSIEDSSENLAKIKKADEEPQDNVLEVLSTPVAVGQILLSGKQDQVTLEGSFVLTAESQRVDAEIRTHKVEHTKNSVNKISPNETQIDTPIHFDKSDLTRLNQKDLMIGSSTVYTKDRKIPKGKEIPRTPIKGVSVQTISEKKLYNSLVVEPQSTPKSRHELKTYTHVSQEIHQLSQQDLRLQSLQLLCQNNEDFSSQISECDSTETKQLQPNDRAGEQTFRCQSKSPVLKSFLRKSNVSCINGEISHTGNIKVVEEPSVESCRLPSRVNQLKRRENNSIYASENTEIQNQLPKIKEESGSRSKLIPSTKQQEQLEARKKESVEPDDSSVQKTLVEEDKTSTVKSKAHHDNFVDQHSNSIVDFEAYNSSDAEEDSQLSTCPSNTVNLNQTFTIEDDTSFLKNKNIRRISEDVPTSTISSGIGENNIRKIETDDSEKFGLTNGCHSKKHKVVSTFSLKGQNLGKETENKSYVSDRKQIQCESPTGSNLGVMYKESSVDVNCMGRKDKTKEELETFSLLKESTRHISSLVGKPNNRGKKKYEPSFVNQSLLQTADISEKSKSEQKQVTMSQGNNVNTIKEGKLSKPKFNIIPEHEKTNELNIIKKIESSEVGLSRNESELASKKTCVKKTKNICTQLSTPEQGMKMIATRSKTASRIIKNTCSKVVISPDHDKTQTLKRTQQNTDSKLDVEYDQEKLETTEKKQSTNEELFNANNKNKVKQERKSRKTKQNAALELNILKEEKSIEQRIGNKEIIGTLQDTSNKVDFVNNQEKAANGNQMLVESVRKTTQNSKVELTSTNPKETSEISIKNATRY</sequence>
<evidence type="ECO:0000313" key="2">
    <source>
        <dbReference type="Proteomes" id="UP000694941"/>
    </source>
</evidence>
<proteinExistence type="predicted"/>
<protein>
    <submittedName>
        <fullName evidence="3">Spindle pole body component 110-like</fullName>
    </submittedName>
</protein>
<dbReference type="GeneID" id="106457315"/>
<dbReference type="RefSeq" id="XP_013772161.1">
    <property type="nucleotide sequence ID" value="XM_013916707.2"/>
</dbReference>
<reference evidence="3" key="1">
    <citation type="submission" date="2025-08" db="UniProtKB">
        <authorList>
            <consortium name="RefSeq"/>
        </authorList>
    </citation>
    <scope>IDENTIFICATION</scope>
    <source>
        <tissue evidence="3">Muscle</tissue>
    </source>
</reference>
<feature type="compositionally biased region" description="Polar residues" evidence="1">
    <location>
        <begin position="478"/>
        <end position="487"/>
    </location>
</feature>
<feature type="region of interest" description="Disordered" evidence="1">
    <location>
        <begin position="982"/>
        <end position="1008"/>
    </location>
</feature>
<keyword evidence="2" id="KW-1185">Reference proteome</keyword>
<gene>
    <name evidence="3" type="primary">LOC106457315</name>
</gene>
<name>A0ABM1B0A7_LIMPO</name>